<proteinExistence type="predicted"/>
<dbReference type="Proteomes" id="UP001460270">
    <property type="component" value="Unassembled WGS sequence"/>
</dbReference>
<accession>A0AAW0PLN0</accession>
<reference evidence="2" key="1">
    <citation type="submission" date="2024-04" db="EMBL/GenBank/DDBJ databases">
        <title>Salinicola lusitanus LLJ914,a marine bacterium isolated from the Okinawa Trough.</title>
        <authorList>
            <person name="Li J."/>
        </authorList>
    </citation>
    <scope>NUCLEOTIDE SEQUENCE [LARGE SCALE GENOMIC DNA]</scope>
</reference>
<comment type="caution">
    <text evidence="1">The sequence shown here is derived from an EMBL/GenBank/DDBJ whole genome shotgun (WGS) entry which is preliminary data.</text>
</comment>
<dbReference type="AlphaFoldDB" id="A0AAW0PLN0"/>
<name>A0AAW0PLN0_9GOBI</name>
<evidence type="ECO:0000313" key="2">
    <source>
        <dbReference type="Proteomes" id="UP001460270"/>
    </source>
</evidence>
<organism evidence="1 2">
    <name type="scientific">Mugilogobius chulae</name>
    <name type="common">yellowstripe goby</name>
    <dbReference type="NCBI Taxonomy" id="88201"/>
    <lineage>
        <taxon>Eukaryota</taxon>
        <taxon>Metazoa</taxon>
        <taxon>Chordata</taxon>
        <taxon>Craniata</taxon>
        <taxon>Vertebrata</taxon>
        <taxon>Euteleostomi</taxon>
        <taxon>Actinopterygii</taxon>
        <taxon>Neopterygii</taxon>
        <taxon>Teleostei</taxon>
        <taxon>Neoteleostei</taxon>
        <taxon>Acanthomorphata</taxon>
        <taxon>Gobiaria</taxon>
        <taxon>Gobiiformes</taxon>
        <taxon>Gobioidei</taxon>
        <taxon>Gobiidae</taxon>
        <taxon>Gobionellinae</taxon>
        <taxon>Mugilogobius</taxon>
    </lineage>
</organism>
<keyword evidence="2" id="KW-1185">Reference proteome</keyword>
<evidence type="ECO:0000313" key="1">
    <source>
        <dbReference type="EMBL" id="KAK7930517.1"/>
    </source>
</evidence>
<protein>
    <submittedName>
        <fullName evidence="1">Uncharacterized protein</fullName>
    </submittedName>
</protein>
<gene>
    <name evidence="1" type="ORF">WMY93_006912</name>
</gene>
<dbReference type="EMBL" id="JBBPFD010000004">
    <property type="protein sequence ID" value="KAK7930517.1"/>
    <property type="molecule type" value="Genomic_DNA"/>
</dbReference>
<sequence length="141" mass="14888">MPRVPVVQLSSVLNICPSNMALPLSLPVRCVLARAGPDPLSLGSPAVLSRLAEAVSSMTLSAPSERHAQTLTEQEGKATHRISMKDGCLVPSVHPGGCHLCMLLYPPAKEQAGPSSAMTFLPELSRMYTLTSAVIGSTFIH</sequence>